<dbReference type="Pfam" id="PF00046">
    <property type="entry name" value="Homeodomain"/>
    <property type="match status" value="1"/>
</dbReference>
<dbReference type="Gene3D" id="1.10.10.60">
    <property type="entry name" value="Homeodomain-like"/>
    <property type="match status" value="1"/>
</dbReference>
<protein>
    <recommendedName>
        <fullName evidence="8">Homeobox domain-containing protein</fullName>
    </recommendedName>
</protein>
<dbReference type="AlphaFoldDB" id="A0A9P6C844"/>
<keyword evidence="10" id="KW-1185">Reference proteome</keyword>
<dbReference type="InterPro" id="IPR001356">
    <property type="entry name" value="HD"/>
</dbReference>
<evidence type="ECO:0000313" key="9">
    <source>
        <dbReference type="EMBL" id="KAF9455826.1"/>
    </source>
</evidence>
<accession>A0A9P6C844</accession>
<evidence type="ECO:0000259" key="8">
    <source>
        <dbReference type="PROSITE" id="PS50071"/>
    </source>
</evidence>
<gene>
    <name evidence="9" type="ORF">BDZ94DRAFT_1277178</name>
</gene>
<feature type="compositionally biased region" description="Basic and acidic residues" evidence="7">
    <location>
        <begin position="428"/>
        <end position="442"/>
    </location>
</feature>
<keyword evidence="2 5" id="KW-0238">DNA-binding</keyword>
<dbReference type="GO" id="GO:0000981">
    <property type="term" value="F:DNA-binding transcription factor activity, RNA polymerase II-specific"/>
    <property type="evidence" value="ECO:0007669"/>
    <property type="project" value="InterPro"/>
</dbReference>
<comment type="caution">
    <text evidence="9">The sequence shown here is derived from an EMBL/GenBank/DDBJ whole genome shotgun (WGS) entry which is preliminary data.</text>
</comment>
<dbReference type="GO" id="GO:0000978">
    <property type="term" value="F:RNA polymerase II cis-regulatory region sequence-specific DNA binding"/>
    <property type="evidence" value="ECO:0007669"/>
    <property type="project" value="TreeGrafter"/>
</dbReference>
<evidence type="ECO:0000256" key="6">
    <source>
        <dbReference type="RuleBase" id="RU000682"/>
    </source>
</evidence>
<sequence length="565" mass="62703">MDIPISSRRDKLQRISHVAQNIQLLCNPQHAALTQNIASTLSKTNPRSITFEPLPGPLNSIPPTKSILPVLEEIGVPTFVAQQISEVYLKASIKLHNACEVSYRSALRDSSEKGFTTAEDVRSILEIWTAVYAQQTAIWAESTISRARDMVTNLRPSNASRKKPLFNHEYTPLLEKYFEYNAYPSAPDREVLARKSMMTARQIEVWFQNHRNRARKDGRPLRNMKSDPLPVKLSLESLQQTMPLYTAVSNKHHSLSQDVTLERIMSEVDVVRNKLNPLNPPAPPHAFPMIFPPSCDYEPFPTGSDMVAFPIPVWQRRPVAFNQPHPDANIDSLISDFATKLVLRDAPSHTIQQTRTPVGSRMKQPWFAATHTRPCPAPHPALVCAVAAAKLQPGSLTPTITSPPTHTLQPSSPPIQTTSYAPHRRFTRERTPKSSRMAHREVNTFGSDTLHFTSSRSSSRSRASSVSSDDSCLRRPSSPSSVSSPVSSALTTPDFCSTPLPESDLLSISKSGGIFQDAEDLLYNSLNLVPPLEGLGFLSHTGFTPIKPTKDSFQSELQTHGPPPR</sequence>
<dbReference type="PROSITE" id="PS00027">
    <property type="entry name" value="HOMEOBOX_1"/>
    <property type="match status" value="1"/>
</dbReference>
<dbReference type="PANTHER" id="PTHR24340">
    <property type="entry name" value="HOMEOBOX PROTEIN NKX"/>
    <property type="match status" value="1"/>
</dbReference>
<feature type="compositionally biased region" description="Polar residues" evidence="7">
    <location>
        <begin position="444"/>
        <end position="453"/>
    </location>
</feature>
<evidence type="ECO:0000256" key="1">
    <source>
        <dbReference type="ARBA" id="ARBA00004123"/>
    </source>
</evidence>
<dbReference type="SMART" id="SM00389">
    <property type="entry name" value="HOX"/>
    <property type="match status" value="1"/>
</dbReference>
<dbReference type="PROSITE" id="PS50071">
    <property type="entry name" value="HOMEOBOX_2"/>
    <property type="match status" value="1"/>
</dbReference>
<evidence type="ECO:0000256" key="7">
    <source>
        <dbReference type="SAM" id="MobiDB-lite"/>
    </source>
</evidence>
<dbReference type="InterPro" id="IPR017970">
    <property type="entry name" value="Homeobox_CS"/>
</dbReference>
<reference evidence="9" key="1">
    <citation type="submission" date="2020-11" db="EMBL/GenBank/DDBJ databases">
        <authorList>
            <consortium name="DOE Joint Genome Institute"/>
            <person name="Ahrendt S."/>
            <person name="Riley R."/>
            <person name="Andreopoulos W."/>
            <person name="Labutti K."/>
            <person name="Pangilinan J."/>
            <person name="Ruiz-Duenas F.J."/>
            <person name="Barrasa J.M."/>
            <person name="Sanchez-Garcia M."/>
            <person name="Camarero S."/>
            <person name="Miyauchi S."/>
            <person name="Serrano A."/>
            <person name="Linde D."/>
            <person name="Babiker R."/>
            <person name="Drula E."/>
            <person name="Ayuso-Fernandez I."/>
            <person name="Pacheco R."/>
            <person name="Padilla G."/>
            <person name="Ferreira P."/>
            <person name="Barriuso J."/>
            <person name="Kellner H."/>
            <person name="Castanera R."/>
            <person name="Alfaro M."/>
            <person name="Ramirez L."/>
            <person name="Pisabarro A.G."/>
            <person name="Kuo A."/>
            <person name="Tritt A."/>
            <person name="Lipzen A."/>
            <person name="He G."/>
            <person name="Yan M."/>
            <person name="Ng V."/>
            <person name="Cullen D."/>
            <person name="Martin F."/>
            <person name="Rosso M.-N."/>
            <person name="Henrissat B."/>
            <person name="Hibbett D."/>
            <person name="Martinez A.T."/>
            <person name="Grigoriev I.V."/>
        </authorList>
    </citation>
    <scope>NUCLEOTIDE SEQUENCE</scope>
    <source>
        <strain evidence="9">CBS 247.69</strain>
    </source>
</reference>
<proteinExistence type="predicted"/>
<evidence type="ECO:0000256" key="3">
    <source>
        <dbReference type="ARBA" id="ARBA00023155"/>
    </source>
</evidence>
<dbReference type="InterPro" id="IPR009057">
    <property type="entry name" value="Homeodomain-like_sf"/>
</dbReference>
<evidence type="ECO:0000313" key="10">
    <source>
        <dbReference type="Proteomes" id="UP000807353"/>
    </source>
</evidence>
<feature type="region of interest" description="Disordered" evidence="7">
    <location>
        <begin position="395"/>
        <end position="492"/>
    </location>
</feature>
<feature type="compositionally biased region" description="Low complexity" evidence="7">
    <location>
        <begin position="454"/>
        <end position="488"/>
    </location>
</feature>
<dbReference type="EMBL" id="MU150511">
    <property type="protein sequence ID" value="KAF9455826.1"/>
    <property type="molecule type" value="Genomic_DNA"/>
</dbReference>
<dbReference type="InterPro" id="IPR050394">
    <property type="entry name" value="Homeobox_NK-like"/>
</dbReference>
<dbReference type="GO" id="GO:0030154">
    <property type="term" value="P:cell differentiation"/>
    <property type="evidence" value="ECO:0007669"/>
    <property type="project" value="TreeGrafter"/>
</dbReference>
<keyword evidence="3 5" id="KW-0371">Homeobox</keyword>
<comment type="subcellular location">
    <subcellularLocation>
        <location evidence="1 5 6">Nucleus</location>
    </subcellularLocation>
</comment>
<feature type="domain" description="Homeobox" evidence="8">
    <location>
        <begin position="157"/>
        <end position="217"/>
    </location>
</feature>
<feature type="compositionally biased region" description="Polar residues" evidence="7">
    <location>
        <begin position="395"/>
        <end position="420"/>
    </location>
</feature>
<organism evidence="9 10">
    <name type="scientific">Collybia nuda</name>
    <dbReference type="NCBI Taxonomy" id="64659"/>
    <lineage>
        <taxon>Eukaryota</taxon>
        <taxon>Fungi</taxon>
        <taxon>Dikarya</taxon>
        <taxon>Basidiomycota</taxon>
        <taxon>Agaricomycotina</taxon>
        <taxon>Agaricomycetes</taxon>
        <taxon>Agaricomycetidae</taxon>
        <taxon>Agaricales</taxon>
        <taxon>Tricholomatineae</taxon>
        <taxon>Clitocybaceae</taxon>
        <taxon>Collybia</taxon>
    </lineage>
</organism>
<feature type="DNA-binding region" description="Homeobox" evidence="5">
    <location>
        <begin position="159"/>
        <end position="218"/>
    </location>
</feature>
<keyword evidence="4 5" id="KW-0539">Nucleus</keyword>
<evidence type="ECO:0000256" key="2">
    <source>
        <dbReference type="ARBA" id="ARBA00023125"/>
    </source>
</evidence>
<dbReference type="SUPFAM" id="SSF46689">
    <property type="entry name" value="Homeodomain-like"/>
    <property type="match status" value="1"/>
</dbReference>
<dbReference type="Proteomes" id="UP000807353">
    <property type="component" value="Unassembled WGS sequence"/>
</dbReference>
<evidence type="ECO:0000256" key="5">
    <source>
        <dbReference type="PROSITE-ProRule" id="PRU00108"/>
    </source>
</evidence>
<evidence type="ECO:0000256" key="4">
    <source>
        <dbReference type="ARBA" id="ARBA00023242"/>
    </source>
</evidence>
<dbReference type="OrthoDB" id="6159439at2759"/>
<name>A0A9P6C844_9AGAR</name>
<dbReference type="GO" id="GO:0005634">
    <property type="term" value="C:nucleus"/>
    <property type="evidence" value="ECO:0007669"/>
    <property type="project" value="UniProtKB-SubCell"/>
</dbReference>
<dbReference type="CDD" id="cd00086">
    <property type="entry name" value="homeodomain"/>
    <property type="match status" value="1"/>
</dbReference>